<name>M5GCJ5_DACPD</name>
<dbReference type="OrthoDB" id="2505969at2759"/>
<protein>
    <submittedName>
        <fullName evidence="1">Uncharacterized protein</fullName>
    </submittedName>
</protein>
<evidence type="ECO:0000313" key="1">
    <source>
        <dbReference type="EMBL" id="EJU03917.1"/>
    </source>
</evidence>
<accession>M5GCJ5</accession>
<dbReference type="AlphaFoldDB" id="M5GCJ5"/>
<proteinExistence type="predicted"/>
<dbReference type="Proteomes" id="UP000030653">
    <property type="component" value="Unassembled WGS sequence"/>
</dbReference>
<keyword evidence="2" id="KW-1185">Reference proteome</keyword>
<reference evidence="1 2" key="1">
    <citation type="journal article" date="2012" name="Science">
        <title>The Paleozoic origin of enzymatic lignin decomposition reconstructed from 31 fungal genomes.</title>
        <authorList>
            <person name="Floudas D."/>
            <person name="Binder M."/>
            <person name="Riley R."/>
            <person name="Barry K."/>
            <person name="Blanchette R.A."/>
            <person name="Henrissat B."/>
            <person name="Martinez A.T."/>
            <person name="Otillar R."/>
            <person name="Spatafora J.W."/>
            <person name="Yadav J.S."/>
            <person name="Aerts A."/>
            <person name="Benoit I."/>
            <person name="Boyd A."/>
            <person name="Carlson A."/>
            <person name="Copeland A."/>
            <person name="Coutinho P.M."/>
            <person name="de Vries R.P."/>
            <person name="Ferreira P."/>
            <person name="Findley K."/>
            <person name="Foster B."/>
            <person name="Gaskell J."/>
            <person name="Glotzer D."/>
            <person name="Gorecki P."/>
            <person name="Heitman J."/>
            <person name="Hesse C."/>
            <person name="Hori C."/>
            <person name="Igarashi K."/>
            <person name="Jurgens J.A."/>
            <person name="Kallen N."/>
            <person name="Kersten P."/>
            <person name="Kohler A."/>
            <person name="Kuees U."/>
            <person name="Kumar T.K.A."/>
            <person name="Kuo A."/>
            <person name="LaButti K."/>
            <person name="Larrondo L.F."/>
            <person name="Lindquist E."/>
            <person name="Ling A."/>
            <person name="Lombard V."/>
            <person name="Lucas S."/>
            <person name="Lundell T."/>
            <person name="Martin R."/>
            <person name="McLaughlin D.J."/>
            <person name="Morgenstern I."/>
            <person name="Morin E."/>
            <person name="Murat C."/>
            <person name="Nagy L.G."/>
            <person name="Nolan M."/>
            <person name="Ohm R.A."/>
            <person name="Patyshakuliyeva A."/>
            <person name="Rokas A."/>
            <person name="Ruiz-Duenas F.J."/>
            <person name="Sabat G."/>
            <person name="Salamov A."/>
            <person name="Samejima M."/>
            <person name="Schmutz J."/>
            <person name="Slot J.C."/>
            <person name="St John F."/>
            <person name="Stenlid J."/>
            <person name="Sun H."/>
            <person name="Sun S."/>
            <person name="Syed K."/>
            <person name="Tsang A."/>
            <person name="Wiebenga A."/>
            <person name="Young D."/>
            <person name="Pisabarro A."/>
            <person name="Eastwood D.C."/>
            <person name="Martin F."/>
            <person name="Cullen D."/>
            <person name="Grigoriev I.V."/>
            <person name="Hibbett D.S."/>
        </authorList>
    </citation>
    <scope>NUCLEOTIDE SEQUENCE [LARGE SCALE GENOMIC DNA]</scope>
    <source>
        <strain evidence="1 2">DJM-731 SS1</strain>
    </source>
</reference>
<dbReference type="HOGENOM" id="CLU_2941657_0_0_1"/>
<evidence type="ECO:0000313" key="2">
    <source>
        <dbReference type="Proteomes" id="UP000030653"/>
    </source>
</evidence>
<gene>
    <name evidence="1" type="ORF">DACRYDRAFT_106078</name>
</gene>
<sequence>MQLSVIKFQHSRHLTDKDFTWFLHEEQEYFNSLLQEPEEDVLAFKYLETLESQSSANSKI</sequence>
<dbReference type="GeneID" id="63683257"/>
<dbReference type="EMBL" id="JH795859">
    <property type="protein sequence ID" value="EJU03917.1"/>
    <property type="molecule type" value="Genomic_DNA"/>
</dbReference>
<dbReference type="RefSeq" id="XP_040630811.1">
    <property type="nucleotide sequence ID" value="XM_040768195.1"/>
</dbReference>
<organism evidence="1 2">
    <name type="scientific">Dacryopinax primogenitus (strain DJM 731)</name>
    <name type="common">Brown rot fungus</name>
    <dbReference type="NCBI Taxonomy" id="1858805"/>
    <lineage>
        <taxon>Eukaryota</taxon>
        <taxon>Fungi</taxon>
        <taxon>Dikarya</taxon>
        <taxon>Basidiomycota</taxon>
        <taxon>Agaricomycotina</taxon>
        <taxon>Dacrymycetes</taxon>
        <taxon>Dacrymycetales</taxon>
        <taxon>Dacrymycetaceae</taxon>
        <taxon>Dacryopinax</taxon>
    </lineage>
</organism>